<dbReference type="PROSITE" id="PS50987">
    <property type="entry name" value="HTH_ARSR_2"/>
    <property type="match status" value="1"/>
</dbReference>
<dbReference type="GO" id="GO:0003700">
    <property type="term" value="F:DNA-binding transcription factor activity"/>
    <property type="evidence" value="ECO:0007669"/>
    <property type="project" value="InterPro"/>
</dbReference>
<evidence type="ECO:0000259" key="1">
    <source>
        <dbReference type="PROSITE" id="PS50987"/>
    </source>
</evidence>
<dbReference type="AlphaFoldDB" id="A0A1F6GCW4"/>
<evidence type="ECO:0000313" key="2">
    <source>
        <dbReference type="EMBL" id="OGG95964.1"/>
    </source>
</evidence>
<comment type="caution">
    <text evidence="2">The sequence shown here is derived from an EMBL/GenBank/DDBJ whole genome shotgun (WGS) entry which is preliminary data.</text>
</comment>
<dbReference type="SMART" id="SM00418">
    <property type="entry name" value="HTH_ARSR"/>
    <property type="match status" value="1"/>
</dbReference>
<dbReference type="SUPFAM" id="SSF46785">
    <property type="entry name" value="Winged helix' DNA-binding domain"/>
    <property type="match status" value="1"/>
</dbReference>
<evidence type="ECO:0000313" key="3">
    <source>
        <dbReference type="Proteomes" id="UP000178149"/>
    </source>
</evidence>
<dbReference type="Gene3D" id="1.10.10.10">
    <property type="entry name" value="Winged helix-like DNA-binding domain superfamily/Winged helix DNA-binding domain"/>
    <property type="match status" value="1"/>
</dbReference>
<dbReference type="Proteomes" id="UP000178149">
    <property type="component" value="Unassembled WGS sequence"/>
</dbReference>
<proteinExistence type="predicted"/>
<reference evidence="2 3" key="1">
    <citation type="journal article" date="2016" name="Nat. Commun.">
        <title>Thousands of microbial genomes shed light on interconnected biogeochemical processes in an aquifer system.</title>
        <authorList>
            <person name="Anantharaman K."/>
            <person name="Brown C.T."/>
            <person name="Hug L.A."/>
            <person name="Sharon I."/>
            <person name="Castelle C.J."/>
            <person name="Probst A.J."/>
            <person name="Thomas B.C."/>
            <person name="Singh A."/>
            <person name="Wilkins M.J."/>
            <person name="Karaoz U."/>
            <person name="Brodie E.L."/>
            <person name="Williams K.H."/>
            <person name="Hubbard S.S."/>
            <person name="Banfield J.F."/>
        </authorList>
    </citation>
    <scope>NUCLEOTIDE SEQUENCE [LARGE SCALE GENOMIC DNA]</scope>
</reference>
<dbReference type="InterPro" id="IPR001845">
    <property type="entry name" value="HTH_ArsR_DNA-bd_dom"/>
</dbReference>
<gene>
    <name evidence="2" type="ORF">A2V95_01555</name>
</gene>
<protein>
    <recommendedName>
        <fullName evidence="1">HTH arsR-type domain-containing protein</fullName>
    </recommendedName>
</protein>
<dbReference type="InterPro" id="IPR036390">
    <property type="entry name" value="WH_DNA-bd_sf"/>
</dbReference>
<sequence>MKEFEKLLKAFANKKRLEIIALLLAQRRMTLREIRKGLNLAYRSTSKHLRKLYERDIVDREFVHGEAVYYLSKTLSATSKKIIELLSDEIGKG</sequence>
<dbReference type="CDD" id="cd00090">
    <property type="entry name" value="HTH_ARSR"/>
    <property type="match status" value="1"/>
</dbReference>
<dbReference type="EMBL" id="MFMV01000008">
    <property type="protein sequence ID" value="OGG95964.1"/>
    <property type="molecule type" value="Genomic_DNA"/>
</dbReference>
<accession>A0A1F6GCW4</accession>
<name>A0A1F6GCW4_9BACT</name>
<feature type="domain" description="HTH arsR-type" evidence="1">
    <location>
        <begin position="1"/>
        <end position="93"/>
    </location>
</feature>
<dbReference type="InterPro" id="IPR036388">
    <property type="entry name" value="WH-like_DNA-bd_sf"/>
</dbReference>
<organism evidence="2 3">
    <name type="scientific">Candidatus Kuenenbacteria bacterium RBG_16_41_7</name>
    <dbReference type="NCBI Taxonomy" id="1798560"/>
    <lineage>
        <taxon>Bacteria</taxon>
        <taxon>Candidatus Kueneniibacteriota</taxon>
    </lineage>
</organism>
<dbReference type="InterPro" id="IPR011991">
    <property type="entry name" value="ArsR-like_HTH"/>
</dbReference>
<dbReference type="Pfam" id="PF01022">
    <property type="entry name" value="HTH_5"/>
    <property type="match status" value="1"/>
</dbReference>